<evidence type="ECO:0000256" key="2">
    <source>
        <dbReference type="ARBA" id="ARBA00048655"/>
    </source>
</evidence>
<dbReference type="Proteomes" id="UP001433268">
    <property type="component" value="Unassembled WGS sequence"/>
</dbReference>
<dbReference type="PANTHER" id="PTHR12149:SF8">
    <property type="entry name" value="PROTEIN-RIBULOSAMINE 3-KINASE"/>
    <property type="match status" value="1"/>
</dbReference>
<dbReference type="GeneID" id="92039410"/>
<reference evidence="3 4" key="1">
    <citation type="submission" date="2023-01" db="EMBL/GenBank/DDBJ databases">
        <title>Analysis of 21 Apiospora genomes using comparative genomics revels a genus with tremendous synthesis potential of carbohydrate active enzymes and secondary metabolites.</title>
        <authorList>
            <person name="Sorensen T."/>
        </authorList>
    </citation>
    <scope>NUCLEOTIDE SEQUENCE [LARGE SCALE GENOMIC DNA]</scope>
    <source>
        <strain evidence="3 4">CBS 114990</strain>
    </source>
</reference>
<dbReference type="PANTHER" id="PTHR12149">
    <property type="entry name" value="FRUCTOSAMINE 3 KINASE-RELATED PROTEIN"/>
    <property type="match status" value="1"/>
</dbReference>
<dbReference type="SUPFAM" id="SSF56112">
    <property type="entry name" value="Protein kinase-like (PK-like)"/>
    <property type="match status" value="1"/>
</dbReference>
<proteinExistence type="predicted"/>
<evidence type="ECO:0000256" key="1">
    <source>
        <dbReference type="ARBA" id="ARBA00011961"/>
    </source>
</evidence>
<dbReference type="InterPro" id="IPR011009">
    <property type="entry name" value="Kinase-like_dom_sf"/>
</dbReference>
<dbReference type="RefSeq" id="XP_066673646.1">
    <property type="nucleotide sequence ID" value="XM_066806350.1"/>
</dbReference>
<dbReference type="Gene3D" id="3.90.1200.10">
    <property type="match status" value="1"/>
</dbReference>
<comment type="caution">
    <text evidence="3">The sequence shown here is derived from an EMBL/GenBank/DDBJ whole genome shotgun (WGS) entry which is preliminary data.</text>
</comment>
<dbReference type="EC" id="2.7.1.172" evidence="1"/>
<accession>A0ABR1X881</accession>
<comment type="catalytic activity">
    <reaction evidence="2">
        <text>N(6)-D-ribulosyl-L-lysyl-[protein] + ATP = N(6)-(3-O-phospho-D-ribulosyl)-L-lysyl-[protein] + ADP + H(+)</text>
        <dbReference type="Rhea" id="RHEA:48432"/>
        <dbReference type="Rhea" id="RHEA-COMP:12103"/>
        <dbReference type="Rhea" id="RHEA-COMP:12104"/>
        <dbReference type="ChEBI" id="CHEBI:15378"/>
        <dbReference type="ChEBI" id="CHEBI:30616"/>
        <dbReference type="ChEBI" id="CHEBI:90418"/>
        <dbReference type="ChEBI" id="CHEBI:90420"/>
        <dbReference type="ChEBI" id="CHEBI:456216"/>
        <dbReference type="EC" id="2.7.1.172"/>
    </reaction>
    <physiologicalReaction direction="left-to-right" evidence="2">
        <dbReference type="Rhea" id="RHEA:48433"/>
    </physiologicalReaction>
</comment>
<gene>
    <name evidence="3" type="ORF">PG997_002035</name>
</gene>
<dbReference type="InterPro" id="IPR016477">
    <property type="entry name" value="Fructo-/Ketosamine-3-kinase"/>
</dbReference>
<dbReference type="EMBL" id="JAQQWN010000003">
    <property type="protein sequence ID" value="KAK8091674.1"/>
    <property type="molecule type" value="Genomic_DNA"/>
</dbReference>
<keyword evidence="4" id="KW-1185">Reference proteome</keyword>
<sequence length="309" mass="35163">MGPTDKAVWDQEIPVPQSTISGASYWARTAKLEALDKDGNEDSYSVKVHQGDHGKTMVSAECEAMKALYKLIPEMVARPIAWESFQDIPDTHFFVCKYHEMSEDIPDITDFPALVAEFHKRSASPDGKFGDTWEDCFRKGMEGIFAAELETHGPDKEWERLTKLTLEKTIPRLLGALEADGRKIVPRLVHGDLWEGNCSVDVNTGAPMIFDATPLYAHNEYELGPWLCPRHRFPPYIDEYTKHFPVSAPTEEFGDRIELYYLRFDAHSSSLYPGNLRFRSIAQETMRRLVEKYQLDEGSKPEGDSVPDL</sequence>
<evidence type="ECO:0000313" key="3">
    <source>
        <dbReference type="EMBL" id="KAK8091674.1"/>
    </source>
</evidence>
<dbReference type="Pfam" id="PF03881">
    <property type="entry name" value="Fructosamin_kin"/>
    <property type="match status" value="1"/>
</dbReference>
<name>A0ABR1X881_9PEZI</name>
<evidence type="ECO:0000313" key="4">
    <source>
        <dbReference type="Proteomes" id="UP001433268"/>
    </source>
</evidence>
<protein>
    <recommendedName>
        <fullName evidence="1">protein-ribulosamine 3-kinase</fullName>
        <ecNumber evidence="1">2.7.1.172</ecNumber>
    </recommendedName>
</protein>
<organism evidence="3 4">
    <name type="scientific">Apiospora hydei</name>
    <dbReference type="NCBI Taxonomy" id="1337664"/>
    <lineage>
        <taxon>Eukaryota</taxon>
        <taxon>Fungi</taxon>
        <taxon>Dikarya</taxon>
        <taxon>Ascomycota</taxon>
        <taxon>Pezizomycotina</taxon>
        <taxon>Sordariomycetes</taxon>
        <taxon>Xylariomycetidae</taxon>
        <taxon>Amphisphaeriales</taxon>
        <taxon>Apiosporaceae</taxon>
        <taxon>Apiospora</taxon>
    </lineage>
</organism>